<reference evidence="1" key="2">
    <citation type="submission" date="2014-10" db="EMBL/GenBank/DDBJ databases">
        <title>Contrasting mechanisms driving short-term and long-term diversification of pneumococci.</title>
        <authorList>
            <person name="Croucher N.J."/>
            <person name="Coupland P.C."/>
            <person name="Stevenson A.E."/>
            <person name="Callendrello A."/>
            <person name="Bentley S.D."/>
            <person name="Hanage W.P."/>
        </authorList>
    </citation>
    <scope>NUCLEOTIDE SEQUENCE</scope>
    <source>
        <strain evidence="1">R34-3194</strain>
    </source>
</reference>
<evidence type="ECO:0000313" key="1">
    <source>
        <dbReference type="EMBL" id="CDQ29998.1"/>
    </source>
</evidence>
<name>A0A098APR7_STREE</name>
<dbReference type="AlphaFoldDB" id="A0A098APR7"/>
<proteinExistence type="predicted"/>
<protein>
    <submittedName>
        <fullName evidence="1">Putative prophage protein</fullName>
    </submittedName>
</protein>
<dbReference type="EMBL" id="LK020686">
    <property type="protein sequence ID" value="CDQ29998.1"/>
    <property type="molecule type" value="Genomic_DNA"/>
</dbReference>
<reference evidence="1" key="1">
    <citation type="submission" date="2014-04" db="EMBL/GenBank/DDBJ databases">
        <authorList>
            <person name="Croucher N."/>
        </authorList>
    </citation>
    <scope>NUCLEOTIDE SEQUENCE</scope>
    <source>
        <strain evidence="1">R34-3194</strain>
    </source>
</reference>
<sequence>MTTENLKSALEYAVELNEHGLEILTAADGTEYYDANKFNLKELDPKRYPKTLELSTLTSLVDYLKTDLNNLKNQRLIVAVEKNDEVCVWSENDEIEHRTLLVDVKARIPELSFGRFLSSEQFNIMLQSNFIDDNDRGTLLEFASALKIENGAEIEDNGVSQVATVKTGVASLAKGKAPNPVTLRPYRTFSEVEQPASLFVFRIDKQANMALFEADGKRWVADAVGNVAAYLKEQLADQKHITVLA</sequence>
<organism evidence="1">
    <name type="scientific">Streptococcus pneumoniae</name>
    <dbReference type="NCBI Taxonomy" id="1313"/>
    <lineage>
        <taxon>Bacteria</taxon>
        <taxon>Bacillati</taxon>
        <taxon>Bacillota</taxon>
        <taxon>Bacilli</taxon>
        <taxon>Lactobacillales</taxon>
        <taxon>Streptococcaceae</taxon>
        <taxon>Streptococcus</taxon>
    </lineage>
</organism>
<accession>A0A098APR7</accession>
<dbReference type="RefSeq" id="WP_000206143.1">
    <property type="nucleotide sequence ID" value="NZ_CFJW02000130.1"/>
</dbReference>